<feature type="domain" description="HTH crp-type" evidence="5">
    <location>
        <begin position="155"/>
        <end position="226"/>
    </location>
</feature>
<dbReference type="SUPFAM" id="SSF46785">
    <property type="entry name" value="Winged helix' DNA-binding domain"/>
    <property type="match status" value="1"/>
</dbReference>
<dbReference type="InterPro" id="IPR012318">
    <property type="entry name" value="HTH_CRP"/>
</dbReference>
<dbReference type="AlphaFoldDB" id="A0A4Z0PAW2"/>
<dbReference type="PANTHER" id="PTHR24567">
    <property type="entry name" value="CRP FAMILY TRANSCRIPTIONAL REGULATORY PROTEIN"/>
    <property type="match status" value="1"/>
</dbReference>
<dbReference type="InterPro" id="IPR050397">
    <property type="entry name" value="Env_Response_Regulators"/>
</dbReference>
<dbReference type="OrthoDB" id="9127033at2"/>
<dbReference type="SMART" id="SM00419">
    <property type="entry name" value="HTH_CRP"/>
    <property type="match status" value="1"/>
</dbReference>
<keyword evidence="2" id="KW-0238">DNA-binding</keyword>
<dbReference type="InterPro" id="IPR014710">
    <property type="entry name" value="RmlC-like_jellyroll"/>
</dbReference>
<dbReference type="GO" id="GO:0005829">
    <property type="term" value="C:cytosol"/>
    <property type="evidence" value="ECO:0007669"/>
    <property type="project" value="TreeGrafter"/>
</dbReference>
<name>A0A4Z0PAW2_9BACT</name>
<organism evidence="6 7">
    <name type="scientific">Hymenobacter fodinae</name>
    <dbReference type="NCBI Taxonomy" id="2510796"/>
    <lineage>
        <taxon>Bacteria</taxon>
        <taxon>Pseudomonadati</taxon>
        <taxon>Bacteroidota</taxon>
        <taxon>Cytophagia</taxon>
        <taxon>Cytophagales</taxon>
        <taxon>Hymenobacteraceae</taxon>
        <taxon>Hymenobacter</taxon>
    </lineage>
</organism>
<dbReference type="Proteomes" id="UP000298337">
    <property type="component" value="Unassembled WGS sequence"/>
</dbReference>
<accession>A0A4Z0PAW2</accession>
<evidence type="ECO:0000256" key="3">
    <source>
        <dbReference type="ARBA" id="ARBA00023163"/>
    </source>
</evidence>
<dbReference type="CDD" id="cd00038">
    <property type="entry name" value="CAP_ED"/>
    <property type="match status" value="1"/>
</dbReference>
<sequence length="236" mass="26062">MKSKATAPANCQDCPHLQHSLMGNCQMSELSLVSVGKVYQVYQKGQVIFRKGSRAAGLYCIREGKVKLSKLTGDGKEQIIRLAKEGDVLGYRSLMTNDHYTTTAVALSDCVVCLVPRTDFFSIIEQNAQFSHSLMRLLAKALGEAEERILHAAYKPVRERLAEALLLLHHLYQPALPGPFSIPITREDLAALMGTAKETASRLLSEFRDEGLVITQGSRITLLDLDKIGKLSALYD</sequence>
<gene>
    <name evidence="6" type="ORF">EU556_02450</name>
</gene>
<comment type="caution">
    <text evidence="6">The sequence shown here is derived from an EMBL/GenBank/DDBJ whole genome shotgun (WGS) entry which is preliminary data.</text>
</comment>
<dbReference type="PRINTS" id="PR00034">
    <property type="entry name" value="HTHCRP"/>
</dbReference>
<dbReference type="SMART" id="SM00100">
    <property type="entry name" value="cNMP"/>
    <property type="match status" value="1"/>
</dbReference>
<dbReference type="GO" id="GO:0003700">
    <property type="term" value="F:DNA-binding transcription factor activity"/>
    <property type="evidence" value="ECO:0007669"/>
    <property type="project" value="TreeGrafter"/>
</dbReference>
<dbReference type="InterPro" id="IPR000595">
    <property type="entry name" value="cNMP-bd_dom"/>
</dbReference>
<dbReference type="InterPro" id="IPR018490">
    <property type="entry name" value="cNMP-bd_dom_sf"/>
</dbReference>
<keyword evidence="3" id="KW-0804">Transcription</keyword>
<keyword evidence="7" id="KW-1185">Reference proteome</keyword>
<dbReference type="GO" id="GO:0003677">
    <property type="term" value="F:DNA binding"/>
    <property type="evidence" value="ECO:0007669"/>
    <property type="project" value="UniProtKB-KW"/>
</dbReference>
<dbReference type="Gene3D" id="1.10.10.10">
    <property type="entry name" value="Winged helix-like DNA-binding domain superfamily/Winged helix DNA-binding domain"/>
    <property type="match status" value="1"/>
</dbReference>
<evidence type="ECO:0000259" key="4">
    <source>
        <dbReference type="PROSITE" id="PS50042"/>
    </source>
</evidence>
<dbReference type="SUPFAM" id="SSF51206">
    <property type="entry name" value="cAMP-binding domain-like"/>
    <property type="match status" value="1"/>
</dbReference>
<dbReference type="PROSITE" id="PS51063">
    <property type="entry name" value="HTH_CRP_2"/>
    <property type="match status" value="1"/>
</dbReference>
<dbReference type="Gene3D" id="2.60.120.10">
    <property type="entry name" value="Jelly Rolls"/>
    <property type="match status" value="1"/>
</dbReference>
<dbReference type="Pfam" id="PF13545">
    <property type="entry name" value="HTH_Crp_2"/>
    <property type="match status" value="1"/>
</dbReference>
<evidence type="ECO:0000256" key="2">
    <source>
        <dbReference type="ARBA" id="ARBA00023125"/>
    </source>
</evidence>
<dbReference type="Pfam" id="PF00027">
    <property type="entry name" value="cNMP_binding"/>
    <property type="match status" value="1"/>
</dbReference>
<dbReference type="PANTHER" id="PTHR24567:SF74">
    <property type="entry name" value="HTH-TYPE TRANSCRIPTIONAL REGULATOR ARCR"/>
    <property type="match status" value="1"/>
</dbReference>
<reference evidence="6 7" key="1">
    <citation type="submission" date="2019-04" db="EMBL/GenBank/DDBJ databases">
        <authorList>
            <person name="Feng G."/>
            <person name="Zhang J."/>
            <person name="Zhu H."/>
        </authorList>
    </citation>
    <scope>NUCLEOTIDE SEQUENCE [LARGE SCALE GENOMIC DNA]</scope>
    <source>
        <strain evidence="6 7">92R-1</strain>
    </source>
</reference>
<evidence type="ECO:0000313" key="7">
    <source>
        <dbReference type="Proteomes" id="UP000298337"/>
    </source>
</evidence>
<dbReference type="EMBL" id="SRLA01000001">
    <property type="protein sequence ID" value="TGE09714.1"/>
    <property type="molecule type" value="Genomic_DNA"/>
</dbReference>
<protein>
    <submittedName>
        <fullName evidence="6">Crp/Fnr family transcriptional regulator</fullName>
    </submittedName>
</protein>
<keyword evidence="1" id="KW-0805">Transcription regulation</keyword>
<dbReference type="InterPro" id="IPR036390">
    <property type="entry name" value="WH_DNA-bd_sf"/>
</dbReference>
<evidence type="ECO:0000256" key="1">
    <source>
        <dbReference type="ARBA" id="ARBA00023015"/>
    </source>
</evidence>
<evidence type="ECO:0000259" key="5">
    <source>
        <dbReference type="PROSITE" id="PS51063"/>
    </source>
</evidence>
<feature type="domain" description="Cyclic nucleotide-binding" evidence="4">
    <location>
        <begin position="21"/>
        <end position="141"/>
    </location>
</feature>
<proteinExistence type="predicted"/>
<dbReference type="InterPro" id="IPR036388">
    <property type="entry name" value="WH-like_DNA-bd_sf"/>
</dbReference>
<evidence type="ECO:0000313" key="6">
    <source>
        <dbReference type="EMBL" id="TGE09714.1"/>
    </source>
</evidence>
<dbReference type="PROSITE" id="PS50042">
    <property type="entry name" value="CNMP_BINDING_3"/>
    <property type="match status" value="1"/>
</dbReference>